<keyword evidence="2" id="KW-0472">Membrane</keyword>
<protein>
    <submittedName>
        <fullName evidence="3">Uncharacterized protein</fullName>
    </submittedName>
</protein>
<feature type="compositionally biased region" description="Low complexity" evidence="1">
    <location>
        <begin position="17"/>
        <end position="33"/>
    </location>
</feature>
<dbReference type="Proteomes" id="UP001596025">
    <property type="component" value="Unassembled WGS sequence"/>
</dbReference>
<feature type="compositionally biased region" description="Low complexity" evidence="1">
    <location>
        <begin position="46"/>
        <end position="58"/>
    </location>
</feature>
<reference evidence="4" key="1">
    <citation type="journal article" date="2019" name="Int. J. Syst. Evol. Microbiol.">
        <title>The Global Catalogue of Microorganisms (GCM) 10K type strain sequencing project: providing services to taxonomists for standard genome sequencing and annotation.</title>
        <authorList>
            <consortium name="The Broad Institute Genomics Platform"/>
            <consortium name="The Broad Institute Genome Sequencing Center for Infectious Disease"/>
            <person name="Wu L."/>
            <person name="Ma J."/>
        </authorList>
    </citation>
    <scope>NUCLEOTIDE SEQUENCE [LARGE SCALE GENOMIC DNA]</scope>
    <source>
        <strain evidence="4">CCUG 62763</strain>
    </source>
</reference>
<evidence type="ECO:0000313" key="3">
    <source>
        <dbReference type="EMBL" id="MFC4693980.1"/>
    </source>
</evidence>
<sequence>MTTSPPPAGPRTQQIPTTGEGATAAGLAGHPGAPAVPPSVLPAPAYPVTTPQPAATPEPAHHQPSHHAPLHHEPVHHTPAHHEPVHHEPVHHAPVHHAPAGYQPTGPQPTGPLDSLLGAPPVPPPAAAEAQEALAARPGKPARPRAPRRSRDRAALAAAGLAGLGLVLLELGLALRLDGPPLWGQVPAWAAFATVCALLGGAAALSRLVPALRLGPLTAERLALGGAAGLAVFWVLVVLPHADTDRGFLLTAALGAVALAAWLVPGRRR</sequence>
<evidence type="ECO:0000256" key="1">
    <source>
        <dbReference type="SAM" id="MobiDB-lite"/>
    </source>
</evidence>
<keyword evidence="2" id="KW-1133">Transmembrane helix</keyword>
<keyword evidence="4" id="KW-1185">Reference proteome</keyword>
<dbReference type="RefSeq" id="WP_387988697.1">
    <property type="nucleotide sequence ID" value="NZ_JBHSGR010000010.1"/>
</dbReference>
<evidence type="ECO:0000313" key="4">
    <source>
        <dbReference type="Proteomes" id="UP001596025"/>
    </source>
</evidence>
<proteinExistence type="predicted"/>
<gene>
    <name evidence="3" type="ORF">ACFO3M_11350</name>
</gene>
<evidence type="ECO:0000256" key="2">
    <source>
        <dbReference type="SAM" id="Phobius"/>
    </source>
</evidence>
<organism evidence="3 4">
    <name type="scientific">Geodermatophilus arenarius</name>
    <dbReference type="NCBI Taxonomy" id="1137990"/>
    <lineage>
        <taxon>Bacteria</taxon>
        <taxon>Bacillati</taxon>
        <taxon>Actinomycetota</taxon>
        <taxon>Actinomycetes</taxon>
        <taxon>Geodermatophilales</taxon>
        <taxon>Geodermatophilaceae</taxon>
        <taxon>Geodermatophilus</taxon>
    </lineage>
</organism>
<feature type="transmembrane region" description="Helical" evidence="2">
    <location>
        <begin position="189"/>
        <end position="210"/>
    </location>
</feature>
<feature type="compositionally biased region" description="Low complexity" evidence="1">
    <location>
        <begin position="127"/>
        <end position="139"/>
    </location>
</feature>
<keyword evidence="2" id="KW-0812">Transmembrane</keyword>
<comment type="caution">
    <text evidence="3">The sequence shown here is derived from an EMBL/GenBank/DDBJ whole genome shotgun (WGS) entry which is preliminary data.</text>
</comment>
<dbReference type="EMBL" id="JBHSGR010000010">
    <property type="protein sequence ID" value="MFC4693980.1"/>
    <property type="molecule type" value="Genomic_DNA"/>
</dbReference>
<feature type="transmembrane region" description="Helical" evidence="2">
    <location>
        <begin position="222"/>
        <end position="242"/>
    </location>
</feature>
<name>A0ABV9LKH3_9ACTN</name>
<feature type="compositionally biased region" description="Basic and acidic residues" evidence="1">
    <location>
        <begin position="70"/>
        <end position="91"/>
    </location>
</feature>
<feature type="transmembrane region" description="Helical" evidence="2">
    <location>
        <begin position="248"/>
        <end position="265"/>
    </location>
</feature>
<feature type="transmembrane region" description="Helical" evidence="2">
    <location>
        <begin position="154"/>
        <end position="177"/>
    </location>
</feature>
<accession>A0ABV9LKH3</accession>
<feature type="region of interest" description="Disordered" evidence="1">
    <location>
        <begin position="1"/>
        <end position="151"/>
    </location>
</feature>
<feature type="compositionally biased region" description="Low complexity" evidence="1">
    <location>
        <begin position="96"/>
        <end position="105"/>
    </location>
</feature>
<feature type="compositionally biased region" description="Pro residues" evidence="1">
    <location>
        <begin position="34"/>
        <end position="45"/>
    </location>
</feature>
<feature type="compositionally biased region" description="Basic residues" evidence="1">
    <location>
        <begin position="140"/>
        <end position="151"/>
    </location>
</feature>